<dbReference type="Gene3D" id="2.60.40.10">
    <property type="entry name" value="Immunoglobulins"/>
    <property type="match status" value="1"/>
</dbReference>
<keyword evidence="2" id="KW-0472">Membrane</keyword>
<dbReference type="InterPro" id="IPR012341">
    <property type="entry name" value="6hp_glycosidase-like_sf"/>
</dbReference>
<dbReference type="Pfam" id="PF00754">
    <property type="entry name" value="F5_F8_type_C"/>
    <property type="match status" value="1"/>
</dbReference>
<keyword evidence="3" id="KW-0732">Signal</keyword>
<dbReference type="GO" id="GO:0005975">
    <property type="term" value="P:carbohydrate metabolic process"/>
    <property type="evidence" value="ECO:0007669"/>
    <property type="project" value="InterPro"/>
</dbReference>
<dbReference type="Pfam" id="PF22422">
    <property type="entry name" value="MGH1-like_GH"/>
    <property type="match status" value="1"/>
</dbReference>
<dbReference type="EMBL" id="FNPZ01000006">
    <property type="protein sequence ID" value="SDZ50622.1"/>
    <property type="molecule type" value="Genomic_DNA"/>
</dbReference>
<accession>A0A1H3TJX7</accession>
<evidence type="ECO:0000259" key="4">
    <source>
        <dbReference type="PROSITE" id="PS50022"/>
    </source>
</evidence>
<dbReference type="Proteomes" id="UP000198891">
    <property type="component" value="Unassembled WGS sequence"/>
</dbReference>
<evidence type="ECO:0000256" key="1">
    <source>
        <dbReference type="SAM" id="MobiDB-lite"/>
    </source>
</evidence>
<reference evidence="5 6" key="1">
    <citation type="submission" date="2016-10" db="EMBL/GenBank/DDBJ databases">
        <authorList>
            <person name="de Groot N.N."/>
        </authorList>
    </citation>
    <scope>NUCLEOTIDE SEQUENCE [LARGE SCALE GENOMIC DNA]</scope>
    <source>
        <strain evidence="5 6">CGMCC 4.3491</strain>
    </source>
</reference>
<dbReference type="Gene3D" id="2.60.120.260">
    <property type="entry name" value="Galactose-binding domain-like"/>
    <property type="match status" value="3"/>
</dbReference>
<feature type="transmembrane region" description="Helical" evidence="2">
    <location>
        <begin position="2038"/>
        <end position="2061"/>
    </location>
</feature>
<feature type="region of interest" description="Disordered" evidence="1">
    <location>
        <begin position="1902"/>
        <end position="1925"/>
    </location>
</feature>
<dbReference type="STRING" id="381665.SAMN05216554_4283"/>
<dbReference type="SUPFAM" id="SSF49785">
    <property type="entry name" value="Galactose-binding domain-like"/>
    <property type="match status" value="2"/>
</dbReference>
<evidence type="ECO:0000256" key="2">
    <source>
        <dbReference type="SAM" id="Phobius"/>
    </source>
</evidence>
<keyword evidence="2" id="KW-1133">Transmembrane helix</keyword>
<evidence type="ECO:0000313" key="5">
    <source>
        <dbReference type="EMBL" id="SDZ50622.1"/>
    </source>
</evidence>
<organism evidence="5 6">
    <name type="scientific">Herbiconiux ginsengi</name>
    <dbReference type="NCBI Taxonomy" id="381665"/>
    <lineage>
        <taxon>Bacteria</taxon>
        <taxon>Bacillati</taxon>
        <taxon>Actinomycetota</taxon>
        <taxon>Actinomycetes</taxon>
        <taxon>Micrococcales</taxon>
        <taxon>Microbacteriaceae</taxon>
        <taxon>Herbiconiux</taxon>
    </lineage>
</organism>
<dbReference type="InterPro" id="IPR000421">
    <property type="entry name" value="FA58C"/>
</dbReference>
<dbReference type="Gene3D" id="3.30.420.430">
    <property type="match status" value="1"/>
</dbReference>
<dbReference type="InterPro" id="IPR058094">
    <property type="entry name" value="Ig-like_OmpL47-like"/>
</dbReference>
<keyword evidence="2" id="KW-0812">Transmembrane</keyword>
<dbReference type="SUPFAM" id="SSF48208">
    <property type="entry name" value="Six-hairpin glycosidases"/>
    <property type="match status" value="1"/>
</dbReference>
<dbReference type="InterPro" id="IPR013783">
    <property type="entry name" value="Ig-like_fold"/>
</dbReference>
<name>A0A1H3TJX7_9MICO</name>
<evidence type="ECO:0000313" key="6">
    <source>
        <dbReference type="Proteomes" id="UP000198891"/>
    </source>
</evidence>
<protein>
    <submittedName>
        <fullName evidence="5">Ig-like domain (Group 4)</fullName>
    </submittedName>
</protein>
<dbReference type="NCBIfam" id="NF047446">
    <property type="entry name" value="barrel_OmpL47"/>
    <property type="match status" value="4"/>
</dbReference>
<feature type="signal peptide" evidence="3">
    <location>
        <begin position="1"/>
        <end position="42"/>
    </location>
</feature>
<dbReference type="InterPro" id="IPR008979">
    <property type="entry name" value="Galactose-bd-like_sf"/>
</dbReference>
<evidence type="ECO:0000256" key="3">
    <source>
        <dbReference type="SAM" id="SignalP"/>
    </source>
</evidence>
<keyword evidence="6" id="KW-1185">Reference proteome</keyword>
<dbReference type="PROSITE" id="PS50022">
    <property type="entry name" value="FA58C_3"/>
    <property type="match status" value="1"/>
</dbReference>
<dbReference type="InterPro" id="IPR054491">
    <property type="entry name" value="MGH1-like_GH"/>
</dbReference>
<dbReference type="InterPro" id="IPR008928">
    <property type="entry name" value="6-hairpin_glycosidase_sf"/>
</dbReference>
<gene>
    <name evidence="5" type="ORF">SAMN05216554_4283</name>
</gene>
<proteinExistence type="predicted"/>
<feature type="chain" id="PRO_5011667927" evidence="3">
    <location>
        <begin position="43"/>
        <end position="2072"/>
    </location>
</feature>
<feature type="domain" description="F5/8 type C" evidence="4">
    <location>
        <begin position="834"/>
        <end position="991"/>
    </location>
</feature>
<dbReference type="InterPro" id="IPR011081">
    <property type="entry name" value="Big_4"/>
</dbReference>
<dbReference type="Pfam" id="PF07532">
    <property type="entry name" value="Big_4"/>
    <property type="match status" value="2"/>
</dbReference>
<sequence length="2072" mass="216984">MTKRVDNLMAKHRHRRATAGAITSGLICAAFLAGAAATPAAAAPNDDLGFPVFTGSADPVPATGVTYDTHNELGAIFANDLATGAGSSTDADFWFDKMLVRTGTAGSFGDNNQWMFSRGKAVFMKEHDPSVLGFGGQVAYWEAIDGQGAYSITVSVDGTPVSLTEKTAERKQTPSYWRSVFGTSDSGLTVVETKYITDGNVAVTGLELRSSGGAKTVRLVATSPYATTAEGDELTGVVPALNDVTTIHPRFSGDGMTVADGSLTGEIAVPAGGSASTKVQLGFITPEIPSSTTEYDAYRAAAPGVAYTTHVTDYNEWWADNVPYLDTPEDNIDKTLFYRWWLMRFNFLDANAPGNTFQFPTAVEGVLGYNNAIVLTSGMFIDDLKYFRDPSYSYGTWVSAGEAAKSAKYVDNPGDPANWSNSYTQYISDAAWRSYQLHGGPTPIAESLGTYAENDVEGLIAAYDTDKDGLIDYNWGAMTGNDADAVSFDERPGASMDRTENAYLYANALAAASAYAAAGDTANADQMRAFAQTIKEKVLDLLWDDGENLFKHRFTSDGQLAKWKEINNYYPFSVGLVPQKGDADHADDYEDALRLFADDSEYSIFPFYTANQADKKEAAAAGFPGSNNFSIINSTVLFRLFSSVLRNYDTDAITADSYKKLLYWNAWAQYQNGGDNRLPDQNEFWADGSADPASIGYRSWIHHTILGGTNFTMIEDTMGLRSRDDDKIELDPIDIDWDHFTANDIRFRDRDLTITWDQPGGEKYYGDSVPEGYSVFLDGQLAFTVDELAHVVYDPETGTVTADDGVAVTTSVASPVKEANQVAFTADDRVTDVFAKAGKNIDSASASSTDLAAGATASATYSANGRAASNAVDGTTINEPFWGTAGSPNAKDTLTVDLGSAKTFDDLRVYFYQSSTTATVAGYSEPQSYLVEYLDGDTWKTVPAQARMPQYPQANYNRVQFPEITAQQVRVTVTHAPGLKTGIKEIDLYSTGIAAPESTNAAPFVDAYVDAAGSVPGITKLTGVVKDDGLPGDAVISSWSTVSGPDGGEALFSDVASPSTTAQFTVEGEYVLRLTATDGEKTTTKDLTVQGGLPAGGVNVAPAAKVTASQTASWNSIAAVQDGVSIFTGGAQTALWGTWSGNRPASQWLQYDWTTPQRLDKVGMSFWRDTNGDNAGDGVALPKSWKLEAWDGSAWSEVSNPSGYGRAGDAVNSVTFDAVTTTKLRATFTASTDGTTNAAVGVSEFAAFAQAPESIDPIAVRTAVGTVPTLPATVSGVYADGSRADLAVTWPVIDPSKVAAEGSFVVNGIASGASVPAVATIWVRATPPGQITTVDPVAVHTTAGRAPSLPGTVTVQYNDGSRESGIAVDWADIDPASYAAAGTFTVSGTVAGSPQDATATVSVTGSGSGADTTKPVASIAQSPVQPSNGWYTGAVTITASATDDRDAAPAIEAKVDTGAWAAYAAPISLTADGTHTVSVRATDAAGNVSAEKSVTVKIDQVAPAVQTIGDDIARTVKLSASDAVSGVATLEYRIGDTGDWTAYTKTIPVGLPETTVWARATDTAGTSSEPVSVTLRASTGDSHRNVALWATPTASGTAAWNSVNGLNDDVAPTKSGDVSPDDNAHVWGVWPEIGTQWVQYDWAEPVTVDQTGAYFVSNLDGAGLGIDVPASWKAQYLDADTGEWVDVQNPSEYGTAIDTFNTVTFDEVTTKGLRLQLEASGTVSGAGSVGIKEWQVFEATPEAPDTEAPVVTTNTTPVEPASGWFTGDVSVSAAALDNRDGAPKLESRVGDGEWATYTAPIAVIADGSTAVRFRATDAAGNVSEESSVVVARDTVAPEPSAAFDADPRVVTLAATDAASGVAAIEYRLGDGAWTPFGDPVAVGDEAVTLTYRASDVAGNVSGIGSYDVPEKTTTPPTDPPSTDPPTEGIGVTGNEKLFIGASQVAPGSSVQVTVTGGNPGAVFALELHSSPVHLGTVTVGADGTGTVSVTIPAYTESGTHELWAILDGTVITAPIVVVAPGASTGEHLPNTGMEAATWQPAIVAGIAALVLGAGLAAAVWLRRRTKGGISRS</sequence>
<dbReference type="Gene3D" id="1.50.10.10">
    <property type="match status" value="1"/>
</dbReference>